<evidence type="ECO:0000313" key="2">
    <source>
        <dbReference type="Proteomes" id="UP000314294"/>
    </source>
</evidence>
<sequence>MQRLKGGEDGVLQSVWSRLVSSHGTLERLRGRRRRTPGSGVLVHRLTTVTTSRSFRTLALKHTVSKNKVIPPSQTFLRTSSSSSVRTLPASFSSGLVSGDSWRPSGLWPHGSRDFCPLTRMWEWPEDADSPGASPQSSCKKRLPRFIYADNMHRAYRRGLQRAHLPLPSSGVSTQTQQ</sequence>
<keyword evidence="2" id="KW-1185">Reference proteome</keyword>
<gene>
    <name evidence="1" type="ORF">EYF80_035295</name>
</gene>
<accession>A0A4Z2GMR3</accession>
<protein>
    <submittedName>
        <fullName evidence="1">Uncharacterized protein</fullName>
    </submittedName>
</protein>
<dbReference type="Proteomes" id="UP000314294">
    <property type="component" value="Unassembled WGS sequence"/>
</dbReference>
<evidence type="ECO:0000313" key="1">
    <source>
        <dbReference type="EMBL" id="TNN54520.1"/>
    </source>
</evidence>
<reference evidence="1 2" key="1">
    <citation type="submission" date="2019-03" db="EMBL/GenBank/DDBJ databases">
        <title>First draft genome of Liparis tanakae, snailfish: a comprehensive survey of snailfish specific genes.</title>
        <authorList>
            <person name="Kim W."/>
            <person name="Song I."/>
            <person name="Jeong J.-H."/>
            <person name="Kim D."/>
            <person name="Kim S."/>
            <person name="Ryu S."/>
            <person name="Song J.Y."/>
            <person name="Lee S.K."/>
        </authorList>
    </citation>
    <scope>NUCLEOTIDE SEQUENCE [LARGE SCALE GENOMIC DNA]</scope>
    <source>
        <tissue evidence="1">Muscle</tissue>
    </source>
</reference>
<comment type="caution">
    <text evidence="1">The sequence shown here is derived from an EMBL/GenBank/DDBJ whole genome shotgun (WGS) entry which is preliminary data.</text>
</comment>
<dbReference type="AlphaFoldDB" id="A0A4Z2GMR3"/>
<proteinExistence type="predicted"/>
<organism evidence="1 2">
    <name type="scientific">Liparis tanakae</name>
    <name type="common">Tanaka's snailfish</name>
    <dbReference type="NCBI Taxonomy" id="230148"/>
    <lineage>
        <taxon>Eukaryota</taxon>
        <taxon>Metazoa</taxon>
        <taxon>Chordata</taxon>
        <taxon>Craniata</taxon>
        <taxon>Vertebrata</taxon>
        <taxon>Euteleostomi</taxon>
        <taxon>Actinopterygii</taxon>
        <taxon>Neopterygii</taxon>
        <taxon>Teleostei</taxon>
        <taxon>Neoteleostei</taxon>
        <taxon>Acanthomorphata</taxon>
        <taxon>Eupercaria</taxon>
        <taxon>Perciformes</taxon>
        <taxon>Cottioidei</taxon>
        <taxon>Cottales</taxon>
        <taxon>Liparidae</taxon>
        <taxon>Liparis</taxon>
    </lineage>
</organism>
<dbReference type="EMBL" id="SRLO01000482">
    <property type="protein sequence ID" value="TNN54520.1"/>
    <property type="molecule type" value="Genomic_DNA"/>
</dbReference>
<name>A0A4Z2GMR3_9TELE</name>